<evidence type="ECO:0000256" key="3">
    <source>
        <dbReference type="ARBA" id="ARBA00023163"/>
    </source>
</evidence>
<evidence type="ECO:0000256" key="2">
    <source>
        <dbReference type="ARBA" id="ARBA00023125"/>
    </source>
</evidence>
<keyword evidence="2" id="KW-0238">DNA-binding</keyword>
<protein>
    <submittedName>
        <fullName evidence="5">AsnC family transcriptional regulator</fullName>
    </submittedName>
</protein>
<evidence type="ECO:0000256" key="1">
    <source>
        <dbReference type="ARBA" id="ARBA00023015"/>
    </source>
</evidence>
<dbReference type="Pfam" id="PF13404">
    <property type="entry name" value="HTH_AsnC-type"/>
    <property type="match status" value="1"/>
</dbReference>
<comment type="caution">
    <text evidence="5">The sequence shown here is derived from an EMBL/GenBank/DDBJ whole genome shotgun (WGS) entry which is preliminary data.</text>
</comment>
<reference evidence="5 6" key="1">
    <citation type="submission" date="2018-03" db="EMBL/GenBank/DDBJ databases">
        <title>Aquarubrobacter algicola gen. nov., sp. nov., a novel actinobacterium isolated from shallow eutrophic lake during the end of cyanobacterial harmful algal blooms.</title>
        <authorList>
            <person name="Chun S.J."/>
        </authorList>
    </citation>
    <scope>NUCLEOTIDE SEQUENCE [LARGE SCALE GENOMIC DNA]</scope>
    <source>
        <strain evidence="5 6">Seoho-28</strain>
    </source>
</reference>
<dbReference type="PROSITE" id="PS50956">
    <property type="entry name" value="HTH_ASNC_2"/>
    <property type="match status" value="1"/>
</dbReference>
<dbReference type="InterPro" id="IPR019888">
    <property type="entry name" value="Tscrpt_reg_AsnC-like"/>
</dbReference>
<dbReference type="GO" id="GO:0005829">
    <property type="term" value="C:cytosol"/>
    <property type="evidence" value="ECO:0007669"/>
    <property type="project" value="TreeGrafter"/>
</dbReference>
<evidence type="ECO:0000313" key="5">
    <source>
        <dbReference type="EMBL" id="PTL55804.1"/>
    </source>
</evidence>
<dbReference type="Pfam" id="PF01037">
    <property type="entry name" value="AsnC_trans_reg"/>
    <property type="match status" value="1"/>
</dbReference>
<proteinExistence type="predicted"/>
<dbReference type="Gene3D" id="1.10.10.10">
    <property type="entry name" value="Winged helix-like DNA-binding domain superfamily/Winged helix DNA-binding domain"/>
    <property type="match status" value="1"/>
</dbReference>
<gene>
    <name evidence="5" type="ORF">C7Y72_18240</name>
</gene>
<dbReference type="PRINTS" id="PR00033">
    <property type="entry name" value="HTHASNC"/>
</dbReference>
<evidence type="ECO:0000259" key="4">
    <source>
        <dbReference type="PROSITE" id="PS50956"/>
    </source>
</evidence>
<dbReference type="InterPro" id="IPR036390">
    <property type="entry name" value="WH_DNA-bd_sf"/>
</dbReference>
<keyword evidence="3" id="KW-0804">Transcription</keyword>
<dbReference type="InterPro" id="IPR036388">
    <property type="entry name" value="WH-like_DNA-bd_sf"/>
</dbReference>
<dbReference type="AlphaFoldDB" id="A0A2T4UE55"/>
<name>A0A2T4UE55_9ACTN</name>
<dbReference type="InterPro" id="IPR011008">
    <property type="entry name" value="Dimeric_a/b-barrel"/>
</dbReference>
<dbReference type="OrthoDB" id="4379331at2"/>
<dbReference type="GO" id="GO:0043565">
    <property type="term" value="F:sequence-specific DNA binding"/>
    <property type="evidence" value="ECO:0007669"/>
    <property type="project" value="InterPro"/>
</dbReference>
<evidence type="ECO:0000313" key="6">
    <source>
        <dbReference type="Proteomes" id="UP000240739"/>
    </source>
</evidence>
<dbReference type="Proteomes" id="UP000240739">
    <property type="component" value="Unassembled WGS sequence"/>
</dbReference>
<dbReference type="GO" id="GO:0043200">
    <property type="term" value="P:response to amino acid"/>
    <property type="evidence" value="ECO:0007669"/>
    <property type="project" value="TreeGrafter"/>
</dbReference>
<dbReference type="SUPFAM" id="SSF54909">
    <property type="entry name" value="Dimeric alpha+beta barrel"/>
    <property type="match status" value="1"/>
</dbReference>
<dbReference type="InterPro" id="IPR019887">
    <property type="entry name" value="Tscrpt_reg_AsnC/Lrp_C"/>
</dbReference>
<dbReference type="InterPro" id="IPR000485">
    <property type="entry name" value="AsnC-type_HTH_dom"/>
</dbReference>
<organism evidence="5 6">
    <name type="scientific">Paraconexibacter algicola</name>
    <dbReference type="NCBI Taxonomy" id="2133960"/>
    <lineage>
        <taxon>Bacteria</taxon>
        <taxon>Bacillati</taxon>
        <taxon>Actinomycetota</taxon>
        <taxon>Thermoleophilia</taxon>
        <taxon>Solirubrobacterales</taxon>
        <taxon>Paraconexibacteraceae</taxon>
        <taxon>Paraconexibacter</taxon>
    </lineage>
</organism>
<dbReference type="RefSeq" id="WP_107570847.1">
    <property type="nucleotide sequence ID" value="NZ_PYYB01000003.1"/>
</dbReference>
<dbReference type="PANTHER" id="PTHR30154">
    <property type="entry name" value="LEUCINE-RESPONSIVE REGULATORY PROTEIN"/>
    <property type="match status" value="1"/>
</dbReference>
<keyword evidence="6" id="KW-1185">Reference proteome</keyword>
<dbReference type="SMART" id="SM00344">
    <property type="entry name" value="HTH_ASNC"/>
    <property type="match status" value="1"/>
</dbReference>
<dbReference type="PANTHER" id="PTHR30154:SF45">
    <property type="entry name" value="TRANSCRIPTIONAL REGULATORY PROTEIN (PROBABLY ASNC-FAMILY)-RELATED"/>
    <property type="match status" value="1"/>
</dbReference>
<keyword evidence="1" id="KW-0805">Transcription regulation</keyword>
<dbReference type="SUPFAM" id="SSF46785">
    <property type="entry name" value="Winged helix' DNA-binding domain"/>
    <property type="match status" value="1"/>
</dbReference>
<feature type="domain" description="HTH asnC-type" evidence="4">
    <location>
        <begin position="3"/>
        <end position="64"/>
    </location>
</feature>
<dbReference type="Gene3D" id="3.30.70.920">
    <property type="match status" value="1"/>
</dbReference>
<dbReference type="EMBL" id="PYYB01000003">
    <property type="protein sequence ID" value="PTL55804.1"/>
    <property type="molecule type" value="Genomic_DNA"/>
</dbReference>
<sequence length="150" mass="16687">MRMDDMDRQILALLTDDGRRTYDDIARRVSLSSPAVKRRVDRLRRDGTLRGFTAVVDHAALGYGAEALVELFYGPGVTLDRVAASLRAVPEVVEAWSVTGEADAIARVRTRDNADLERLIRSLQADGTVVRTRSQVVLSRLVHRRGEDDA</sequence>
<accession>A0A2T4UE55</accession>